<dbReference type="GO" id="GO:0005506">
    <property type="term" value="F:iron ion binding"/>
    <property type="evidence" value="ECO:0007669"/>
    <property type="project" value="TreeGrafter"/>
</dbReference>
<gene>
    <name evidence="3" type="ORF">HPB48_008819</name>
</gene>
<evidence type="ECO:0008006" key="5">
    <source>
        <dbReference type="Google" id="ProtNLM"/>
    </source>
</evidence>
<comment type="similarity">
    <text evidence="1">Belongs to the HesB/IscA family.</text>
</comment>
<evidence type="ECO:0000313" key="3">
    <source>
        <dbReference type="EMBL" id="KAH9380485.1"/>
    </source>
</evidence>
<name>A0A9J6GYD2_HAELO</name>
<comment type="caution">
    <text evidence="3">The sequence shown here is derived from an EMBL/GenBank/DDBJ whole genome shotgun (WGS) entry which is preliminary data.</text>
</comment>
<dbReference type="EMBL" id="JABSTR010000010">
    <property type="protein sequence ID" value="KAH9380485.1"/>
    <property type="molecule type" value="Genomic_DNA"/>
</dbReference>
<reference evidence="3 4" key="1">
    <citation type="journal article" date="2020" name="Cell">
        <title>Large-Scale Comparative Analyses of Tick Genomes Elucidate Their Genetic Diversity and Vector Capacities.</title>
        <authorList>
            <consortium name="Tick Genome and Microbiome Consortium (TIGMIC)"/>
            <person name="Jia N."/>
            <person name="Wang J."/>
            <person name="Shi W."/>
            <person name="Du L."/>
            <person name="Sun Y."/>
            <person name="Zhan W."/>
            <person name="Jiang J.F."/>
            <person name="Wang Q."/>
            <person name="Zhang B."/>
            <person name="Ji P."/>
            <person name="Bell-Sakyi L."/>
            <person name="Cui X.M."/>
            <person name="Yuan T.T."/>
            <person name="Jiang B.G."/>
            <person name="Yang W.F."/>
            <person name="Lam T.T."/>
            <person name="Chang Q.C."/>
            <person name="Ding S.J."/>
            <person name="Wang X.J."/>
            <person name="Zhu J.G."/>
            <person name="Ruan X.D."/>
            <person name="Zhao L."/>
            <person name="Wei J.T."/>
            <person name="Ye R.Z."/>
            <person name="Que T.C."/>
            <person name="Du C.H."/>
            <person name="Zhou Y.H."/>
            <person name="Cheng J.X."/>
            <person name="Dai P.F."/>
            <person name="Guo W.B."/>
            <person name="Han X.H."/>
            <person name="Huang E.J."/>
            <person name="Li L.F."/>
            <person name="Wei W."/>
            <person name="Gao Y.C."/>
            <person name="Liu J.Z."/>
            <person name="Shao H.Z."/>
            <person name="Wang X."/>
            <person name="Wang C.C."/>
            <person name="Yang T.C."/>
            <person name="Huo Q.B."/>
            <person name="Li W."/>
            <person name="Chen H.Y."/>
            <person name="Chen S.E."/>
            <person name="Zhou L.G."/>
            <person name="Ni X.B."/>
            <person name="Tian J.H."/>
            <person name="Sheng Y."/>
            <person name="Liu T."/>
            <person name="Pan Y.S."/>
            <person name="Xia L.Y."/>
            <person name="Li J."/>
            <person name="Zhao F."/>
            <person name="Cao W.C."/>
        </authorList>
    </citation>
    <scope>NUCLEOTIDE SEQUENCE [LARGE SCALE GENOMIC DNA]</scope>
    <source>
        <strain evidence="3">HaeL-2018</strain>
    </source>
</reference>
<dbReference type="PANTHER" id="PTHR43011:SF1">
    <property type="entry name" value="IRON-SULFUR CLUSTER ASSEMBLY 2 HOMOLOG, MITOCHONDRIAL"/>
    <property type="match status" value="1"/>
</dbReference>
<dbReference type="Gene3D" id="2.60.300.12">
    <property type="entry name" value="HesB-like domain"/>
    <property type="match status" value="1"/>
</dbReference>
<dbReference type="GO" id="GO:0051539">
    <property type="term" value="F:4 iron, 4 sulfur cluster binding"/>
    <property type="evidence" value="ECO:0007669"/>
    <property type="project" value="TreeGrafter"/>
</dbReference>
<dbReference type="PANTHER" id="PTHR43011">
    <property type="entry name" value="IRON-SULFUR CLUSTER ASSEMBLY 2 HOMOLOG, MITOCHONDRIAL"/>
    <property type="match status" value="1"/>
</dbReference>
<sequence>MFLVNPPQQTSDQRAHRLYQGEFVGRRRPEVVTRAASKSCDAAAVAPASSTASNSRTSPRRTTCSSNADGARVVVDSASLDLLRGSTLDYQEELIRSAFRIADNPQAERGCSCGASFTIKL</sequence>
<dbReference type="GO" id="GO:0005739">
    <property type="term" value="C:mitochondrion"/>
    <property type="evidence" value="ECO:0007669"/>
    <property type="project" value="TreeGrafter"/>
</dbReference>
<dbReference type="AlphaFoldDB" id="A0A9J6GYD2"/>
<dbReference type="Proteomes" id="UP000821853">
    <property type="component" value="Chromosome 8"/>
</dbReference>
<organism evidence="3 4">
    <name type="scientific">Haemaphysalis longicornis</name>
    <name type="common">Bush tick</name>
    <dbReference type="NCBI Taxonomy" id="44386"/>
    <lineage>
        <taxon>Eukaryota</taxon>
        <taxon>Metazoa</taxon>
        <taxon>Ecdysozoa</taxon>
        <taxon>Arthropoda</taxon>
        <taxon>Chelicerata</taxon>
        <taxon>Arachnida</taxon>
        <taxon>Acari</taxon>
        <taxon>Parasitiformes</taxon>
        <taxon>Ixodida</taxon>
        <taxon>Ixodoidea</taxon>
        <taxon>Ixodidae</taxon>
        <taxon>Haemaphysalinae</taxon>
        <taxon>Haemaphysalis</taxon>
    </lineage>
</organism>
<evidence type="ECO:0000313" key="4">
    <source>
        <dbReference type="Proteomes" id="UP000821853"/>
    </source>
</evidence>
<dbReference type="GO" id="GO:0016226">
    <property type="term" value="P:iron-sulfur cluster assembly"/>
    <property type="evidence" value="ECO:0007669"/>
    <property type="project" value="TreeGrafter"/>
</dbReference>
<dbReference type="GO" id="GO:0051537">
    <property type="term" value="F:2 iron, 2 sulfur cluster binding"/>
    <property type="evidence" value="ECO:0007669"/>
    <property type="project" value="TreeGrafter"/>
</dbReference>
<accession>A0A9J6GYD2</accession>
<protein>
    <recommendedName>
        <fullName evidence="5">FeS cluster biogenesis domain-containing protein</fullName>
    </recommendedName>
</protein>
<dbReference type="SUPFAM" id="SSF89360">
    <property type="entry name" value="HesB-like domain"/>
    <property type="match status" value="1"/>
</dbReference>
<dbReference type="InterPro" id="IPR035903">
    <property type="entry name" value="HesB-like_dom_sf"/>
</dbReference>
<feature type="region of interest" description="Disordered" evidence="2">
    <location>
        <begin position="45"/>
        <end position="67"/>
    </location>
</feature>
<keyword evidence="4" id="KW-1185">Reference proteome</keyword>
<evidence type="ECO:0000256" key="1">
    <source>
        <dbReference type="ARBA" id="ARBA00006718"/>
    </source>
</evidence>
<dbReference type="OrthoDB" id="1938621at2759"/>
<evidence type="ECO:0000256" key="2">
    <source>
        <dbReference type="SAM" id="MobiDB-lite"/>
    </source>
</evidence>
<proteinExistence type="inferred from homology"/>
<dbReference type="VEuPathDB" id="VectorBase:HLOH_054691"/>